<keyword evidence="15" id="KW-1185">Reference proteome</keyword>
<name>A0A081PAC8_9BACL</name>
<evidence type="ECO:0000256" key="5">
    <source>
        <dbReference type="ARBA" id="ARBA00022448"/>
    </source>
</evidence>
<reference evidence="14 15" key="1">
    <citation type="submission" date="2014-06" db="EMBL/GenBank/DDBJ databases">
        <title>Draft genome sequence of Paenibacillus sp. MSt1.</title>
        <authorList>
            <person name="Aw Y.K."/>
            <person name="Ong K.S."/>
            <person name="Gan H.M."/>
            <person name="Lee S.M."/>
        </authorList>
    </citation>
    <scope>NUCLEOTIDE SEQUENCE [LARGE SCALE GENOMIC DNA]</scope>
    <source>
        <strain evidence="14 15">MSt1</strain>
    </source>
</reference>
<dbReference type="RefSeq" id="WP_036675445.1">
    <property type="nucleotide sequence ID" value="NZ_FYEP01000004.1"/>
</dbReference>
<dbReference type="GO" id="GO:0006811">
    <property type="term" value="P:monoatomic ion transport"/>
    <property type="evidence" value="ECO:0007669"/>
    <property type="project" value="UniProtKB-KW"/>
</dbReference>
<dbReference type="EMBL" id="JNVM01000002">
    <property type="protein sequence ID" value="KEQ27651.1"/>
    <property type="molecule type" value="Genomic_DNA"/>
</dbReference>
<evidence type="ECO:0000313" key="15">
    <source>
        <dbReference type="Proteomes" id="UP000028123"/>
    </source>
</evidence>
<keyword evidence="11 13" id="KW-0472">Membrane</keyword>
<evidence type="ECO:0000256" key="7">
    <source>
        <dbReference type="ARBA" id="ARBA00022475"/>
    </source>
</evidence>
<dbReference type="CDD" id="cd13133">
    <property type="entry name" value="MATE_like_7"/>
    <property type="match status" value="1"/>
</dbReference>
<evidence type="ECO:0000256" key="4">
    <source>
        <dbReference type="ARBA" id="ARBA00020268"/>
    </source>
</evidence>
<feature type="transmembrane region" description="Helical" evidence="13">
    <location>
        <begin position="68"/>
        <end position="93"/>
    </location>
</feature>
<comment type="similarity">
    <text evidence="3">Belongs to the multi antimicrobial extrusion (MATE) (TC 2.A.66.1) family.</text>
</comment>
<dbReference type="Pfam" id="PF01554">
    <property type="entry name" value="MatE"/>
    <property type="match status" value="2"/>
</dbReference>
<evidence type="ECO:0000256" key="6">
    <source>
        <dbReference type="ARBA" id="ARBA00022449"/>
    </source>
</evidence>
<keyword evidence="10" id="KW-0406">Ion transport</keyword>
<feature type="transmembrane region" description="Helical" evidence="13">
    <location>
        <begin position="437"/>
        <end position="456"/>
    </location>
</feature>
<dbReference type="PANTHER" id="PTHR43298:SF2">
    <property type="entry name" value="FMN_FAD EXPORTER YEEO-RELATED"/>
    <property type="match status" value="1"/>
</dbReference>
<evidence type="ECO:0000256" key="9">
    <source>
        <dbReference type="ARBA" id="ARBA00022989"/>
    </source>
</evidence>
<dbReference type="GO" id="GO:0005886">
    <property type="term" value="C:plasma membrane"/>
    <property type="evidence" value="ECO:0007669"/>
    <property type="project" value="UniProtKB-SubCell"/>
</dbReference>
<keyword evidence="9 13" id="KW-1133">Transmembrane helix</keyword>
<feature type="transmembrane region" description="Helical" evidence="13">
    <location>
        <begin position="146"/>
        <end position="167"/>
    </location>
</feature>
<proteinExistence type="inferred from homology"/>
<comment type="function">
    <text evidence="1">Multidrug efflux pump.</text>
</comment>
<feature type="transmembrane region" description="Helical" evidence="13">
    <location>
        <begin position="105"/>
        <end position="126"/>
    </location>
</feature>
<keyword evidence="8 13" id="KW-0812">Transmembrane</keyword>
<feature type="transmembrane region" description="Helical" evidence="13">
    <location>
        <begin position="292"/>
        <end position="314"/>
    </location>
</feature>
<evidence type="ECO:0000256" key="13">
    <source>
        <dbReference type="SAM" id="Phobius"/>
    </source>
</evidence>
<feature type="transmembrane region" description="Helical" evidence="13">
    <location>
        <begin position="254"/>
        <end position="280"/>
    </location>
</feature>
<feature type="transmembrane region" description="Helical" evidence="13">
    <location>
        <begin position="207"/>
        <end position="228"/>
    </location>
</feature>
<feature type="transmembrane region" description="Helical" evidence="13">
    <location>
        <begin position="28"/>
        <end position="48"/>
    </location>
</feature>
<keyword evidence="5" id="KW-0813">Transport</keyword>
<keyword evidence="6" id="KW-0050">Antiport</keyword>
<dbReference type="PANTHER" id="PTHR43298">
    <property type="entry name" value="MULTIDRUG RESISTANCE PROTEIN NORM-RELATED"/>
    <property type="match status" value="1"/>
</dbReference>
<dbReference type="eggNOG" id="COG0534">
    <property type="taxonomic scope" value="Bacteria"/>
</dbReference>
<feature type="transmembrane region" description="Helical" evidence="13">
    <location>
        <begin position="369"/>
        <end position="389"/>
    </location>
</feature>
<dbReference type="InterPro" id="IPR050222">
    <property type="entry name" value="MATE_MdtK"/>
</dbReference>
<feature type="transmembrane region" description="Helical" evidence="13">
    <location>
        <begin position="335"/>
        <end position="357"/>
    </location>
</feature>
<evidence type="ECO:0000256" key="10">
    <source>
        <dbReference type="ARBA" id="ARBA00023065"/>
    </source>
</evidence>
<comment type="caution">
    <text evidence="14">The sequence shown here is derived from an EMBL/GenBank/DDBJ whole genome shotgun (WGS) entry which is preliminary data.</text>
</comment>
<dbReference type="NCBIfam" id="TIGR00797">
    <property type="entry name" value="matE"/>
    <property type="match status" value="1"/>
</dbReference>
<dbReference type="InterPro" id="IPR048279">
    <property type="entry name" value="MdtK-like"/>
</dbReference>
<dbReference type="PIRSF" id="PIRSF006603">
    <property type="entry name" value="DinF"/>
    <property type="match status" value="1"/>
</dbReference>
<dbReference type="GO" id="GO:0015297">
    <property type="term" value="F:antiporter activity"/>
    <property type="evidence" value="ECO:0007669"/>
    <property type="project" value="UniProtKB-KW"/>
</dbReference>
<comment type="subcellular location">
    <subcellularLocation>
        <location evidence="2">Cell membrane</location>
        <topology evidence="2">Multi-pass membrane protein</topology>
    </subcellularLocation>
</comment>
<protein>
    <recommendedName>
        <fullName evidence="4">Probable multidrug resistance protein NorM</fullName>
    </recommendedName>
    <alternativeName>
        <fullName evidence="12">Multidrug-efflux transporter</fullName>
    </alternativeName>
</protein>
<evidence type="ECO:0000256" key="1">
    <source>
        <dbReference type="ARBA" id="ARBA00003408"/>
    </source>
</evidence>
<dbReference type="GO" id="GO:0042910">
    <property type="term" value="F:xenobiotic transmembrane transporter activity"/>
    <property type="evidence" value="ECO:0007669"/>
    <property type="project" value="InterPro"/>
</dbReference>
<evidence type="ECO:0000256" key="12">
    <source>
        <dbReference type="ARBA" id="ARBA00031636"/>
    </source>
</evidence>
<feature type="transmembrane region" description="Helical" evidence="13">
    <location>
        <begin position="174"/>
        <end position="195"/>
    </location>
</feature>
<evidence type="ECO:0000256" key="11">
    <source>
        <dbReference type="ARBA" id="ARBA00023136"/>
    </source>
</evidence>
<evidence type="ECO:0000313" key="14">
    <source>
        <dbReference type="EMBL" id="KEQ27651.1"/>
    </source>
</evidence>
<feature type="transmembrane region" description="Helical" evidence="13">
    <location>
        <begin position="410"/>
        <end position="431"/>
    </location>
</feature>
<evidence type="ECO:0000256" key="3">
    <source>
        <dbReference type="ARBA" id="ARBA00010199"/>
    </source>
</evidence>
<organism evidence="14 15">
    <name type="scientific">Paenibacillus tyrfis</name>
    <dbReference type="NCBI Taxonomy" id="1501230"/>
    <lineage>
        <taxon>Bacteria</taxon>
        <taxon>Bacillati</taxon>
        <taxon>Bacillota</taxon>
        <taxon>Bacilli</taxon>
        <taxon>Bacillales</taxon>
        <taxon>Paenibacillaceae</taxon>
        <taxon>Paenibacillus</taxon>
    </lineage>
</organism>
<evidence type="ECO:0000256" key="2">
    <source>
        <dbReference type="ARBA" id="ARBA00004651"/>
    </source>
</evidence>
<sequence length="469" mass="51201">MSSETEKAHDAVVIGPASREQSISIKTILRITLPVILSMFSLNLMVFVDRAFVSMYDLGQFAAVVPAGNVGTAISSIFIGIVGFVSTLIAQYYGAGKYLKCASSMWQGVYLSIFFSAVLLLVSPLAVNIFDWMGHTGELLAYEKQFFYLIMVSSCVQLFITAFSGLFRGVASTTVIMMVGILSNVFNVLFDWLLIFGKLGFPELGGIWGSGLAIIGSSVLAVIVYMILLGRRGVQAKYEISAQMKWDGALLRKLLHFGFPAGIQAFLGTGYFSLLLLIIGKTGEFPLSASNIAFTIEGVSIFPIWGLGAAIAIIAGQEKGAGRIDNVRKAAKLGLGIGLVFNVLIIVIFNLFPQALISIFGGGGQQDTFLKLMAVTVPLVRLTSLWIVFDTMQIIIGNVLRAVGDTMFMMVIYIVVPILFYIVIPYLFSVVWGLSLIWIWIALVVYSMLMLLLVSVRFMGGKWKRIEVI</sequence>
<dbReference type="InterPro" id="IPR002528">
    <property type="entry name" value="MATE_fam"/>
</dbReference>
<keyword evidence="7" id="KW-1003">Cell membrane</keyword>
<evidence type="ECO:0000256" key="8">
    <source>
        <dbReference type="ARBA" id="ARBA00022692"/>
    </source>
</evidence>
<dbReference type="Proteomes" id="UP000028123">
    <property type="component" value="Unassembled WGS sequence"/>
</dbReference>
<gene>
    <name evidence="14" type="ORF">ET33_13245</name>
</gene>
<accession>A0A081PAC8</accession>
<dbReference type="AlphaFoldDB" id="A0A081PAC8"/>